<dbReference type="SMART" id="SM00146">
    <property type="entry name" value="PI3Kc"/>
    <property type="match status" value="1"/>
</dbReference>
<feature type="transmembrane region" description="Helical" evidence="13">
    <location>
        <begin position="625"/>
        <end position="646"/>
    </location>
</feature>
<dbReference type="GO" id="GO:0005524">
    <property type="term" value="F:ATP binding"/>
    <property type="evidence" value="ECO:0007669"/>
    <property type="project" value="UniProtKB-KW"/>
</dbReference>
<keyword evidence="6 12" id="KW-0547">Nucleotide-binding</keyword>
<evidence type="ECO:0000256" key="2">
    <source>
        <dbReference type="ARBA" id="ARBA00010769"/>
    </source>
</evidence>
<evidence type="ECO:0000256" key="5">
    <source>
        <dbReference type="ARBA" id="ARBA00022679"/>
    </source>
</evidence>
<dbReference type="SMART" id="SM01343">
    <property type="entry name" value="FATC"/>
    <property type="match status" value="1"/>
</dbReference>
<dbReference type="PROSITE" id="PS00916">
    <property type="entry name" value="PI3_4_KINASE_2"/>
    <property type="match status" value="1"/>
</dbReference>
<dbReference type="SMART" id="SM01342">
    <property type="entry name" value="TAN"/>
    <property type="match status" value="1"/>
</dbReference>
<comment type="catalytic activity">
    <reaction evidence="11 12">
        <text>L-threonyl-[protein] + ATP = O-phospho-L-threonyl-[protein] + ADP + H(+)</text>
        <dbReference type="Rhea" id="RHEA:46608"/>
        <dbReference type="Rhea" id="RHEA-COMP:11060"/>
        <dbReference type="Rhea" id="RHEA-COMP:11605"/>
        <dbReference type="ChEBI" id="CHEBI:15378"/>
        <dbReference type="ChEBI" id="CHEBI:30013"/>
        <dbReference type="ChEBI" id="CHEBI:30616"/>
        <dbReference type="ChEBI" id="CHEBI:61977"/>
        <dbReference type="ChEBI" id="CHEBI:456216"/>
        <dbReference type="EC" id="2.7.11.1"/>
    </reaction>
</comment>
<dbReference type="InterPro" id="IPR014009">
    <property type="entry name" value="PIK_FAT"/>
</dbReference>
<evidence type="ECO:0000256" key="1">
    <source>
        <dbReference type="ARBA" id="ARBA00004123"/>
    </source>
</evidence>
<keyword evidence="4 12" id="KW-0723">Serine/threonine-protein kinase</keyword>
<feature type="domain" description="FATC" evidence="16">
    <location>
        <begin position="2605"/>
        <end position="2637"/>
    </location>
</feature>
<dbReference type="InterPro" id="IPR036940">
    <property type="entry name" value="PI3/4_kinase_cat_sf"/>
</dbReference>
<dbReference type="GO" id="GO:0004674">
    <property type="term" value="F:protein serine/threonine kinase activity"/>
    <property type="evidence" value="ECO:0007669"/>
    <property type="project" value="UniProtKB-KW"/>
</dbReference>
<sequence>MDFPPEVSIIIAKLQSRKAKQRKEGIEQIVSWLKNIESTSLDNHKLWHHLFLIIKNVILEEIDSVAKNDIPCSQVAKHNRDKKLEDMKLLLKLFLKQSNKLNVTFKTKDLMNHIIEVLNCKDRVSLMGMAYCDVLRECILCVYENQIKITAENYDLLLQKILEWVHKPPFTSFDRGQLACLAYKLAFNSSRNYELKWLNLINIAMEYFSIDNIQEELSGNVCSYMLSTLTVLLSCLATFNRALLCRVGETLMPCMFIIVRKFNQCKNSVIEFIQLQVNIHHPFDSYTILEGVYTYDKNSWLKHLALTYEFLMTECTDALKKSKYNSGKKDLVQYLDLLSSVYTQLIFDGSDNCDIDTQPSGKKIKLQFTWSTLVDVIKNKGNNNGEIILWFNILSRILKKVKDIPQDVTDSLFYSLRDLVNNTKDEVIIRYVYTCLKELYCHCSHLDWSSIGNIALQTFLAQKAQKESVLLLNSLKEKHFNIFYEKTTKVNGNSLLFLENMLENFHPENRSSILAWILGIEIHLTTSQSSSYFHLIISVILRLIVFNGGNLLFSKFIPEQRMERTLDIQKLYKLCFSGPDLSNLFYLCSTSKQTKEINKGRLTIEYKTFLDWLNRIRMFINNTSILFSINVFKLAFYTYLHLYMWGIISLEAIRAQGVLQIIQHCFSSILEEFIKEDNLVAIEHLTPLSAEAPIEMKEFFSFALESQCIDETLRNTLKSFLRKGMGLDQRNIESLLDETILDENSRRTLEYFKLCCSLSASNGFFLLRQFIFDFIRKLPVTIANYHLIYVFIDYFSKAYQNLSDTEVEDLQTVLKGTFRVLNNSTEVNCALIKLMETLPEQVKSTEEMDVYFKLIEVCWGLAADRRHKLIMRGNIIDVLIKFYQVGYRRNEIRNLLIKKIAEEDLNNSLKVIRKIPQLLLDCDDSSFLKFQSFEIQTELVDKSKDSYINQFENHHSDYYAEDISERHQNLSVSFLLYLTSILISNSACTADALFLLCKCITVYKLEVDKVQVYLTEVASSLQLKSVKDLFELHMPVIIYKWLNDGIPIAKFPPILNISQQQFIKEYKKYGRPFEYIREENCPRDGSDNVLLDIFVYTLLMDDRRAIRRIENAVEKRRIVDIITKNPAFITLTFISCVHIYDESFPHRSASQVKGAFNHLNEYIDSAESFLDLLTESDLVSIYLDLSTRLSKSYTSTLKQGTISAYRLLFQLLTESGLINRSYWEFIFRHNLLTLVSVLRWIDTNWFGKRKCESELFILVLNFLEELILHSLENDYKGIDRYINQIVNELKEVISKENLVNSEVHKTSLKVLETIVSNLRMEEHKVKLDPFPNRPYYTKLRQIINERNKGDSGPVIYEKFKNFLELKSDNPDQIDTLLEFIHNKRKEIVERFVLDSGFQELLSRVYVKLLDLVRTSENMDAAKCLSILGPLNLGPFFKSTDQKNEKASQENIYKDLWLILQQYMQDYNLNISIIATKTCSFIFSQFVSYKNFIERISNEHDRRLIYCLREYGLKCLSNDFQTELDGVNTEIRLTDTFSDWTLKLTLKISRQDRFFSYFTKLLIESETLRLKILPYLLHNVFSNYKKKENLAECNGIFRDTLQSTVDYLSKAKCVLNIFSYVTAQSYLENVQQDFEYLNIDYKFLAKTAYKCGMFMDAIRYLEIWYNLNNCTINCNEEQDYFCNKNISQSLNDKSTENLLLNCFLALKDDYAIYAFRNTSSLEARVHSFEKEGNFHKALVLYNSMSPNDTYRIAETLNKMCLPGVLGDYLKQANIESDEKLKSLQMESAWKCGLWDNIPNEKSDNFHWNLAQALKNVKDKVSKTDYLHSALKLTVDEFKQNSLEHCCIPYEFLSRLHCLYLVEQGENAIVYQDSLTKSPFEVLESIYSVRKILSNDLESVLQIAKLSERCRRFDFAEMHLQKALQGKLENTDAFQLRLRQAKIWWAKGEREMACDKIEGILNDLKIENQSPSLQFLRARSLLEAAKWLVETRTEMSSVIIDQYLRKAASIMESYGDIKGKKQAYQTLAEFADDHYVELYEYTRSSAFEMKKILLQQANESLQTHLADTSSRFKRVLNKQRELDTNEIERQNTEKRNTLLLALKNYAECLRLRQDKDLKIFRFVSLWFDTLEHDDVTKQVAPYLDEISTDIFLPVFYQMAARLNSNSRVFKTVLFSLIKRCVEEQPYRTVYIILALRNAHMDDGESSQDALVTTSERLIKQLKQTTSTIAKLIENTQRLCEGYIQLANYKEFDKSSKKVALPASLLISKLRNLDMAAVPTMNIESMGSQVITVRCFEKNFSLAGGINVPKIITCLGSDGNSYQQLVKGNDDLRQDAVMQQLFGVVNRLVQVRNISQSCVATYKIVPLSQKSGVLEWCKDTIPLGTFLADPKTGAHMRYRPQDFSALECRKRLQKSHRSSNEEKFSVFMTVCKNFKPVMRYFFFENWKTGESWWLKQSAYIRSIAINSMVGYIVGLGDRHVQNILINKITAEVVHIDFGVAFEQGMILPTPETVPFRLTRDIVDGMGITGVDGAFTKCCEENLSVLKEFYRTLLCVVEVFLHDPLCDWKLSPTQEKQLERSEISSTNKQVAERALLRIRQKLQGTENGVSLSVKGQVQMLIKQAMNPRNLSRLFPGWQPYL</sequence>
<dbReference type="PANTHER" id="PTHR37079:SF4">
    <property type="entry name" value="SERINE_THREONINE-PROTEIN KINASE ATM"/>
    <property type="match status" value="1"/>
</dbReference>
<gene>
    <name evidence="17" type="ORF">DGYR_LOCUS10838</name>
</gene>
<keyword evidence="18" id="KW-1185">Reference proteome</keyword>
<dbReference type="GO" id="GO:0006281">
    <property type="term" value="P:DNA repair"/>
    <property type="evidence" value="ECO:0007669"/>
    <property type="project" value="InterPro"/>
</dbReference>
<dbReference type="PROSITE" id="PS00915">
    <property type="entry name" value="PI3_4_KINASE_1"/>
    <property type="match status" value="1"/>
</dbReference>
<dbReference type="CDD" id="cd05171">
    <property type="entry name" value="PIKKc_ATM"/>
    <property type="match status" value="1"/>
</dbReference>
<dbReference type="OrthoDB" id="381190at2759"/>
<evidence type="ECO:0000313" key="18">
    <source>
        <dbReference type="Proteomes" id="UP000549394"/>
    </source>
</evidence>
<dbReference type="InterPro" id="IPR003152">
    <property type="entry name" value="FATC_dom"/>
</dbReference>
<evidence type="ECO:0000256" key="10">
    <source>
        <dbReference type="ARBA" id="ARBA00023242"/>
    </source>
</evidence>
<organism evidence="17 18">
    <name type="scientific">Dimorphilus gyrociliatus</name>
    <dbReference type="NCBI Taxonomy" id="2664684"/>
    <lineage>
        <taxon>Eukaryota</taxon>
        <taxon>Metazoa</taxon>
        <taxon>Spiralia</taxon>
        <taxon>Lophotrochozoa</taxon>
        <taxon>Annelida</taxon>
        <taxon>Polychaeta</taxon>
        <taxon>Polychaeta incertae sedis</taxon>
        <taxon>Dinophilidae</taxon>
        <taxon>Dimorphilus</taxon>
    </lineage>
</organism>
<evidence type="ECO:0000256" key="4">
    <source>
        <dbReference type="ARBA" id="ARBA00022527"/>
    </source>
</evidence>
<dbReference type="Pfam" id="PF02260">
    <property type="entry name" value="FATC"/>
    <property type="match status" value="1"/>
</dbReference>
<dbReference type="InterPro" id="IPR018936">
    <property type="entry name" value="PI3/4_kinase_CS"/>
</dbReference>
<evidence type="ECO:0000259" key="16">
    <source>
        <dbReference type="PROSITE" id="PS51190"/>
    </source>
</evidence>
<keyword evidence="8 12" id="KW-0418">Kinase</keyword>
<evidence type="ECO:0000256" key="6">
    <source>
        <dbReference type="ARBA" id="ARBA00022741"/>
    </source>
</evidence>
<evidence type="ECO:0000259" key="15">
    <source>
        <dbReference type="PROSITE" id="PS51189"/>
    </source>
</evidence>
<comment type="subcellular location">
    <subcellularLocation>
        <location evidence="1 12">Nucleus</location>
    </subcellularLocation>
</comment>
<keyword evidence="9 12" id="KW-0067">ATP-binding</keyword>
<dbReference type="Proteomes" id="UP000549394">
    <property type="component" value="Unassembled WGS sequence"/>
</dbReference>
<evidence type="ECO:0000313" key="17">
    <source>
        <dbReference type="EMBL" id="CAD5123123.1"/>
    </source>
</evidence>
<dbReference type="Pfam" id="PF11640">
    <property type="entry name" value="TAN"/>
    <property type="match status" value="1"/>
</dbReference>
<reference evidence="17 18" key="1">
    <citation type="submission" date="2020-08" db="EMBL/GenBank/DDBJ databases">
        <authorList>
            <person name="Hejnol A."/>
        </authorList>
    </citation>
    <scope>NUCLEOTIDE SEQUENCE [LARGE SCALE GENOMIC DNA]</scope>
</reference>
<protein>
    <recommendedName>
        <fullName evidence="3 12">non-specific serine/threonine protein kinase</fullName>
        <ecNumber evidence="3 12">2.7.11.1</ecNumber>
    </recommendedName>
</protein>
<keyword evidence="5 12" id="KW-0808">Transferase</keyword>
<dbReference type="InterPro" id="IPR021668">
    <property type="entry name" value="TAN"/>
</dbReference>
<keyword evidence="7 12" id="KW-0227">DNA damage</keyword>
<feature type="domain" description="PI3K/PI4K catalytic" evidence="14">
    <location>
        <begin position="2293"/>
        <end position="2602"/>
    </location>
</feature>
<keyword evidence="13" id="KW-0812">Transmembrane</keyword>
<evidence type="ECO:0000256" key="11">
    <source>
        <dbReference type="ARBA" id="ARBA00047899"/>
    </source>
</evidence>
<dbReference type="GO" id="GO:0005634">
    <property type="term" value="C:nucleus"/>
    <property type="evidence" value="ECO:0007669"/>
    <property type="project" value="UniProtKB-SubCell"/>
</dbReference>
<dbReference type="Pfam" id="PF00454">
    <property type="entry name" value="PI3_PI4_kinase"/>
    <property type="match status" value="1"/>
</dbReference>
<accession>A0A7I8W3N5</accession>
<keyword evidence="13" id="KW-1133">Transmembrane helix</keyword>
<dbReference type="PROSITE" id="PS51190">
    <property type="entry name" value="FATC"/>
    <property type="match status" value="1"/>
</dbReference>
<dbReference type="EMBL" id="CAJFCJ010000019">
    <property type="protein sequence ID" value="CAD5123123.1"/>
    <property type="molecule type" value="Genomic_DNA"/>
</dbReference>
<feature type="domain" description="FAT" evidence="15">
    <location>
        <begin position="1642"/>
        <end position="2196"/>
    </location>
</feature>
<evidence type="ECO:0000256" key="13">
    <source>
        <dbReference type="SAM" id="Phobius"/>
    </source>
</evidence>
<dbReference type="PROSITE" id="PS51189">
    <property type="entry name" value="FAT"/>
    <property type="match status" value="1"/>
</dbReference>
<dbReference type="EC" id="2.7.11.1" evidence="3 12"/>
<dbReference type="Gene3D" id="1.10.1070.11">
    <property type="entry name" value="Phosphatidylinositol 3-/4-kinase, catalytic domain"/>
    <property type="match status" value="1"/>
</dbReference>
<dbReference type="InterPro" id="IPR044107">
    <property type="entry name" value="PIKKc_ATM"/>
</dbReference>
<dbReference type="InterPro" id="IPR011009">
    <property type="entry name" value="Kinase-like_dom_sf"/>
</dbReference>
<dbReference type="InterPro" id="IPR038980">
    <property type="entry name" value="ATM_plant"/>
</dbReference>
<comment type="caution">
    <text evidence="17">The sequence shown here is derived from an EMBL/GenBank/DDBJ whole genome shotgun (WGS) entry which is preliminary data.</text>
</comment>
<proteinExistence type="inferred from homology"/>
<evidence type="ECO:0000256" key="3">
    <source>
        <dbReference type="ARBA" id="ARBA00012513"/>
    </source>
</evidence>
<dbReference type="PANTHER" id="PTHR37079">
    <property type="entry name" value="SERINE/THREONINE-PROTEIN KINASE ATM"/>
    <property type="match status" value="1"/>
</dbReference>
<dbReference type="PROSITE" id="PS50290">
    <property type="entry name" value="PI3_4_KINASE_3"/>
    <property type="match status" value="1"/>
</dbReference>
<evidence type="ECO:0000256" key="12">
    <source>
        <dbReference type="RuleBase" id="RU365027"/>
    </source>
</evidence>
<comment type="similarity">
    <text evidence="2 12">Belongs to the PI3/PI4-kinase family. ATM subfamily.</text>
</comment>
<evidence type="ECO:0000256" key="7">
    <source>
        <dbReference type="ARBA" id="ARBA00022763"/>
    </source>
</evidence>
<dbReference type="Gene3D" id="3.30.1010.10">
    <property type="entry name" value="Phosphatidylinositol 3-kinase Catalytic Subunit, Chain A, domain 4"/>
    <property type="match status" value="1"/>
</dbReference>
<evidence type="ECO:0000259" key="14">
    <source>
        <dbReference type="PROSITE" id="PS50290"/>
    </source>
</evidence>
<dbReference type="SUPFAM" id="SSF56112">
    <property type="entry name" value="Protein kinase-like (PK-like)"/>
    <property type="match status" value="1"/>
</dbReference>
<keyword evidence="13" id="KW-0472">Membrane</keyword>
<evidence type="ECO:0000256" key="8">
    <source>
        <dbReference type="ARBA" id="ARBA00022777"/>
    </source>
</evidence>
<dbReference type="InterPro" id="IPR000403">
    <property type="entry name" value="PI3/4_kinase_cat_dom"/>
</dbReference>
<evidence type="ECO:0000256" key="9">
    <source>
        <dbReference type="ARBA" id="ARBA00022840"/>
    </source>
</evidence>
<feature type="transmembrane region" description="Helical" evidence="13">
    <location>
        <begin position="532"/>
        <end position="553"/>
    </location>
</feature>
<name>A0A7I8W3N5_9ANNE</name>
<keyword evidence="10 12" id="KW-0539">Nucleus</keyword>